<dbReference type="EMBL" id="JAJBZT010000007">
    <property type="protein sequence ID" value="MCB6184426.1"/>
    <property type="molecule type" value="Genomic_DNA"/>
</dbReference>
<dbReference type="PANTHER" id="PTHR33336">
    <property type="entry name" value="QUINOL MONOOXYGENASE YGIN-RELATED"/>
    <property type="match status" value="1"/>
</dbReference>
<evidence type="ECO:0000313" key="3">
    <source>
        <dbReference type="Proteomes" id="UP001165395"/>
    </source>
</evidence>
<feature type="domain" description="ABM" evidence="1">
    <location>
        <begin position="2"/>
        <end position="92"/>
    </location>
</feature>
<gene>
    <name evidence="2" type="ORF">LIN78_12805</name>
</gene>
<sequence>MYKFLITIQLQPDTRDKILAAAAPVQAQTRQEAGCIAYDFFTCTDDPDRLVFIECFESKAAHEWHCEQDYTKTFIAFHEQFHLSLTFEVILM</sequence>
<dbReference type="Gene3D" id="3.30.70.100">
    <property type="match status" value="1"/>
</dbReference>
<accession>A0ABS8D889</accession>
<protein>
    <submittedName>
        <fullName evidence="2">Antibiotic biosynthesis monooxygenase</fullName>
    </submittedName>
</protein>
<organism evidence="2 3">
    <name type="scientific">Leeia speluncae</name>
    <dbReference type="NCBI Taxonomy" id="2884804"/>
    <lineage>
        <taxon>Bacteria</taxon>
        <taxon>Pseudomonadati</taxon>
        <taxon>Pseudomonadota</taxon>
        <taxon>Betaproteobacteria</taxon>
        <taxon>Neisseriales</taxon>
        <taxon>Leeiaceae</taxon>
        <taxon>Leeia</taxon>
    </lineage>
</organism>
<dbReference type="RefSeq" id="WP_227181237.1">
    <property type="nucleotide sequence ID" value="NZ_JAJBZT010000007.1"/>
</dbReference>
<keyword evidence="2" id="KW-0560">Oxidoreductase</keyword>
<dbReference type="InterPro" id="IPR050744">
    <property type="entry name" value="AI-2_Isomerase_LsrG"/>
</dbReference>
<proteinExistence type="predicted"/>
<dbReference type="PROSITE" id="PS51725">
    <property type="entry name" value="ABM"/>
    <property type="match status" value="1"/>
</dbReference>
<dbReference type="Proteomes" id="UP001165395">
    <property type="component" value="Unassembled WGS sequence"/>
</dbReference>
<reference evidence="2" key="1">
    <citation type="submission" date="2021-10" db="EMBL/GenBank/DDBJ databases">
        <title>The complete genome sequence of Leeia sp. TBRC 13508.</title>
        <authorList>
            <person name="Charoenyingcharoen P."/>
            <person name="Yukphan P."/>
        </authorList>
    </citation>
    <scope>NUCLEOTIDE SEQUENCE</scope>
    <source>
        <strain evidence="2">TBRC 13508</strain>
    </source>
</reference>
<dbReference type="InterPro" id="IPR011008">
    <property type="entry name" value="Dimeric_a/b-barrel"/>
</dbReference>
<dbReference type="Pfam" id="PF03992">
    <property type="entry name" value="ABM"/>
    <property type="match status" value="1"/>
</dbReference>
<dbReference type="SUPFAM" id="SSF54909">
    <property type="entry name" value="Dimeric alpha+beta barrel"/>
    <property type="match status" value="1"/>
</dbReference>
<dbReference type="PANTHER" id="PTHR33336:SF15">
    <property type="entry name" value="ABM DOMAIN-CONTAINING PROTEIN"/>
    <property type="match status" value="1"/>
</dbReference>
<name>A0ABS8D889_9NEIS</name>
<comment type="caution">
    <text evidence="2">The sequence shown here is derived from an EMBL/GenBank/DDBJ whole genome shotgun (WGS) entry which is preliminary data.</text>
</comment>
<dbReference type="InterPro" id="IPR007138">
    <property type="entry name" value="ABM_dom"/>
</dbReference>
<evidence type="ECO:0000259" key="1">
    <source>
        <dbReference type="PROSITE" id="PS51725"/>
    </source>
</evidence>
<keyword evidence="2" id="KW-0503">Monooxygenase</keyword>
<dbReference type="GO" id="GO:0004497">
    <property type="term" value="F:monooxygenase activity"/>
    <property type="evidence" value="ECO:0007669"/>
    <property type="project" value="UniProtKB-KW"/>
</dbReference>
<keyword evidence="3" id="KW-1185">Reference proteome</keyword>
<evidence type="ECO:0000313" key="2">
    <source>
        <dbReference type="EMBL" id="MCB6184426.1"/>
    </source>
</evidence>